<dbReference type="OrthoDB" id="1847170at2759"/>
<protein>
    <submittedName>
        <fullName evidence="5">Uncharacterized protein</fullName>
    </submittedName>
</protein>
<keyword evidence="6" id="KW-1185">Reference proteome</keyword>
<evidence type="ECO:0000256" key="2">
    <source>
        <dbReference type="ARBA" id="ARBA00023043"/>
    </source>
</evidence>
<evidence type="ECO:0000256" key="3">
    <source>
        <dbReference type="PROSITE-ProRule" id="PRU00023"/>
    </source>
</evidence>
<feature type="repeat" description="ANK" evidence="3">
    <location>
        <begin position="222"/>
        <end position="254"/>
    </location>
</feature>
<evidence type="ECO:0000256" key="1">
    <source>
        <dbReference type="ARBA" id="ARBA00022737"/>
    </source>
</evidence>
<keyword evidence="4" id="KW-1133">Transmembrane helix</keyword>
<dbReference type="AlphaFoldDB" id="A0A5J5C487"/>
<dbReference type="SUPFAM" id="SSF48403">
    <property type="entry name" value="Ankyrin repeat"/>
    <property type="match status" value="1"/>
</dbReference>
<dbReference type="PANTHER" id="PTHR24186:SF50">
    <property type="entry name" value="ANKYRIN REPEAT-CONTAINING PROTEIN ITN1-LIKE ISOFORM X1"/>
    <property type="match status" value="1"/>
</dbReference>
<accession>A0A5J5C487</accession>
<name>A0A5J5C487_9ASTE</name>
<evidence type="ECO:0000313" key="5">
    <source>
        <dbReference type="EMBL" id="KAA8548747.1"/>
    </source>
</evidence>
<proteinExistence type="predicted"/>
<dbReference type="GO" id="GO:0005886">
    <property type="term" value="C:plasma membrane"/>
    <property type="evidence" value="ECO:0007669"/>
    <property type="project" value="TreeGrafter"/>
</dbReference>
<dbReference type="PROSITE" id="PS50088">
    <property type="entry name" value="ANK_REPEAT"/>
    <property type="match status" value="2"/>
</dbReference>
<sequence length="443" mass="49468">MVMEPKLYEAAMEGKIDVLRECMNPEYVQLTANKNTVLHVAVQFDKGSTSGVKEILAKMGSSLLCMVNSDGDTPLHIAAWKGRTDAVKDLIDCAKEEGNELESGVKVITKMLRKTNKDGDTALHMAIRSVSWNRDDVVKMLTEEDPESSNSANNAEETPLYLAAERSYCGIVSEIVKICTLPACGGPEGRTALHAAVSAGCSDCLKNLYEGKPELTKKADINGWTPLHHAAGLGSTSMVKALLDLDKSVAYLRTKDEDGSNTALHIATSQGKEEIMKKILSSNPDCWEMANGRGQNILHIAIEYEQQKIVKFILGKPWHTNLINKKDHNGNTPIHLFAASNNSRLLDLEKLKGILDLMAFNKKNMTPLDLVTRNDQYEKLLERFRRPKNLCSILRPLDFLSLIFLPILILYYIFWVFLEIRWRIQNFYVSEEPTKQKGAADDG</sequence>
<dbReference type="InterPro" id="IPR036770">
    <property type="entry name" value="Ankyrin_rpt-contain_sf"/>
</dbReference>
<feature type="transmembrane region" description="Helical" evidence="4">
    <location>
        <begin position="399"/>
        <end position="418"/>
    </location>
</feature>
<dbReference type="InterPro" id="IPR002110">
    <property type="entry name" value="Ankyrin_rpt"/>
</dbReference>
<dbReference type="Pfam" id="PF12796">
    <property type="entry name" value="Ank_2"/>
    <property type="match status" value="2"/>
</dbReference>
<keyword evidence="4" id="KW-0472">Membrane</keyword>
<dbReference type="PANTHER" id="PTHR24186">
    <property type="entry name" value="PROTEIN PHOSPHATASE 1 REGULATORY SUBUNIT"/>
    <property type="match status" value="1"/>
</dbReference>
<evidence type="ECO:0000313" key="6">
    <source>
        <dbReference type="Proteomes" id="UP000325577"/>
    </source>
</evidence>
<dbReference type="Pfam" id="PF13637">
    <property type="entry name" value="Ank_4"/>
    <property type="match status" value="1"/>
</dbReference>
<keyword evidence="2 3" id="KW-0040">ANK repeat</keyword>
<evidence type="ECO:0000256" key="4">
    <source>
        <dbReference type="SAM" id="Phobius"/>
    </source>
</evidence>
<dbReference type="Proteomes" id="UP000325577">
    <property type="component" value="Linkage Group LG0"/>
</dbReference>
<organism evidence="5 6">
    <name type="scientific">Nyssa sinensis</name>
    <dbReference type="NCBI Taxonomy" id="561372"/>
    <lineage>
        <taxon>Eukaryota</taxon>
        <taxon>Viridiplantae</taxon>
        <taxon>Streptophyta</taxon>
        <taxon>Embryophyta</taxon>
        <taxon>Tracheophyta</taxon>
        <taxon>Spermatophyta</taxon>
        <taxon>Magnoliopsida</taxon>
        <taxon>eudicotyledons</taxon>
        <taxon>Gunneridae</taxon>
        <taxon>Pentapetalae</taxon>
        <taxon>asterids</taxon>
        <taxon>Cornales</taxon>
        <taxon>Nyssaceae</taxon>
        <taxon>Nyssa</taxon>
    </lineage>
</organism>
<keyword evidence="1" id="KW-0677">Repeat</keyword>
<dbReference type="PROSITE" id="PS50297">
    <property type="entry name" value="ANK_REP_REGION"/>
    <property type="match status" value="2"/>
</dbReference>
<dbReference type="EMBL" id="CM018031">
    <property type="protein sequence ID" value="KAA8548747.1"/>
    <property type="molecule type" value="Genomic_DNA"/>
</dbReference>
<gene>
    <name evidence="5" type="ORF">F0562_000431</name>
</gene>
<dbReference type="Pfam" id="PF00023">
    <property type="entry name" value="Ank"/>
    <property type="match status" value="1"/>
</dbReference>
<reference evidence="5 6" key="1">
    <citation type="submission" date="2019-09" db="EMBL/GenBank/DDBJ databases">
        <title>A chromosome-level genome assembly of the Chinese tupelo Nyssa sinensis.</title>
        <authorList>
            <person name="Yang X."/>
            <person name="Kang M."/>
            <person name="Yang Y."/>
            <person name="Xiong H."/>
            <person name="Wang M."/>
            <person name="Zhang Z."/>
            <person name="Wang Z."/>
            <person name="Wu H."/>
            <person name="Ma T."/>
            <person name="Liu J."/>
            <person name="Xi Z."/>
        </authorList>
    </citation>
    <scope>NUCLEOTIDE SEQUENCE [LARGE SCALE GENOMIC DNA]</scope>
    <source>
        <strain evidence="5">J267</strain>
        <tissue evidence="5">Leaf</tissue>
    </source>
</reference>
<dbReference type="Gene3D" id="1.25.40.20">
    <property type="entry name" value="Ankyrin repeat-containing domain"/>
    <property type="match status" value="3"/>
</dbReference>
<feature type="repeat" description="ANK" evidence="3">
    <location>
        <begin position="70"/>
        <end position="92"/>
    </location>
</feature>
<dbReference type="SMART" id="SM00248">
    <property type="entry name" value="ANK"/>
    <property type="match status" value="9"/>
</dbReference>
<keyword evidence="4" id="KW-0812">Transmembrane</keyword>